<dbReference type="KEGG" id="mgr:MGG_17783"/>
<keyword evidence="2" id="KW-1185">Reference proteome</keyword>
<sequence length="55" mass="6302">MHRKRNSPGALSLDFWKLGKLAASSYRFILAKTQYGNFQGSWRRGQPLSNVARCM</sequence>
<organism evidence="1 2">
    <name type="scientific">Pyricularia oryzae (strain 70-15 / ATCC MYA-4617 / FGSC 8958)</name>
    <name type="common">Rice blast fungus</name>
    <name type="synonym">Magnaporthe oryzae</name>
    <dbReference type="NCBI Taxonomy" id="242507"/>
    <lineage>
        <taxon>Eukaryota</taxon>
        <taxon>Fungi</taxon>
        <taxon>Dikarya</taxon>
        <taxon>Ascomycota</taxon>
        <taxon>Pezizomycotina</taxon>
        <taxon>Sordariomycetes</taxon>
        <taxon>Sordariomycetidae</taxon>
        <taxon>Magnaporthales</taxon>
        <taxon>Pyriculariaceae</taxon>
        <taxon>Pyricularia</taxon>
    </lineage>
</organism>
<dbReference type="InParanoid" id="G4NHV7"/>
<gene>
    <name evidence="1" type="ORF">MGG_17783</name>
</gene>
<name>G4NHV7_PYRO7</name>
<proteinExistence type="predicted"/>
<dbReference type="VEuPathDB" id="FungiDB:MGG_17783"/>
<dbReference type="EMBL" id="CM001236">
    <property type="protein sequence ID" value="EHA47817.1"/>
    <property type="molecule type" value="Genomic_DNA"/>
</dbReference>
<dbReference type="HOGENOM" id="CLU_3032861_0_0_1"/>
<evidence type="ECO:0000313" key="1">
    <source>
        <dbReference type="EMBL" id="EHA47817.1"/>
    </source>
</evidence>
<dbReference type="Proteomes" id="UP000009058">
    <property type="component" value="Chromosome 6"/>
</dbReference>
<dbReference type="OrthoDB" id="10352209at2759"/>
<dbReference type="RefSeq" id="XP_003720184.1">
    <property type="nucleotide sequence ID" value="XM_003720136.1"/>
</dbReference>
<evidence type="ECO:0000313" key="2">
    <source>
        <dbReference type="Proteomes" id="UP000009058"/>
    </source>
</evidence>
<reference key="2">
    <citation type="submission" date="2011-05" db="EMBL/GenBank/DDBJ databases">
        <title>The Genome Sequence of Magnaporthe oryzae 70-15.</title>
        <authorList>
            <consortium name="The Broad Institute Genome Sequencing Platform"/>
            <person name="Ma L.-J."/>
            <person name="Dead R."/>
            <person name="Young S.K."/>
            <person name="Zeng Q."/>
            <person name="Gargeya S."/>
            <person name="Fitzgerald M."/>
            <person name="Haas B."/>
            <person name="Abouelleil A."/>
            <person name="Alvarado L."/>
            <person name="Arachchi H.M."/>
            <person name="Berlin A."/>
            <person name="Brown A."/>
            <person name="Chapman S.B."/>
            <person name="Chen Z."/>
            <person name="Dunbar C."/>
            <person name="Freedman E."/>
            <person name="Gearin G."/>
            <person name="Gellesch M."/>
            <person name="Goldberg J."/>
            <person name="Griggs A."/>
            <person name="Gujja S."/>
            <person name="Heiman D."/>
            <person name="Howarth C."/>
            <person name="Larson L."/>
            <person name="Lui A."/>
            <person name="MacDonald P.J.P."/>
            <person name="Mehta T."/>
            <person name="Montmayeur A."/>
            <person name="Murphy C."/>
            <person name="Neiman D."/>
            <person name="Pearson M."/>
            <person name="Priest M."/>
            <person name="Roberts A."/>
            <person name="Saif S."/>
            <person name="Shea T."/>
            <person name="Shenoy N."/>
            <person name="Sisk P."/>
            <person name="Stolte C."/>
            <person name="Sykes S."/>
            <person name="Yandava C."/>
            <person name="Wortman J."/>
            <person name="Nusbaum C."/>
            <person name="Birren B."/>
        </authorList>
    </citation>
    <scope>NUCLEOTIDE SEQUENCE</scope>
    <source>
        <strain>70-15</strain>
    </source>
</reference>
<reference evidence="1 2" key="1">
    <citation type="journal article" date="2005" name="Nature">
        <title>The genome sequence of the rice blast fungus Magnaporthe grisea.</title>
        <authorList>
            <person name="Dean R.A."/>
            <person name="Talbot N.J."/>
            <person name="Ebbole D.J."/>
            <person name="Farman M.L."/>
            <person name="Mitchell T.K."/>
            <person name="Orbach M.J."/>
            <person name="Thon M."/>
            <person name="Kulkarni R."/>
            <person name="Xu J.R."/>
            <person name="Pan H."/>
            <person name="Read N.D."/>
            <person name="Lee Y.H."/>
            <person name="Carbone I."/>
            <person name="Brown D."/>
            <person name="Oh Y.Y."/>
            <person name="Donofrio N."/>
            <person name="Jeong J.S."/>
            <person name="Soanes D.M."/>
            <person name="Djonovic S."/>
            <person name="Kolomiets E."/>
            <person name="Rehmeyer C."/>
            <person name="Li W."/>
            <person name="Harding M."/>
            <person name="Kim S."/>
            <person name="Lebrun M.H."/>
            <person name="Bohnert H."/>
            <person name="Coughlan S."/>
            <person name="Butler J."/>
            <person name="Calvo S."/>
            <person name="Ma L.J."/>
            <person name="Nicol R."/>
            <person name="Purcell S."/>
            <person name="Nusbaum C."/>
            <person name="Galagan J.E."/>
            <person name="Birren B.W."/>
        </authorList>
    </citation>
    <scope>NUCLEOTIDE SEQUENCE [LARGE SCALE GENOMIC DNA]</scope>
    <source>
        <strain evidence="2">70-15 / ATCC MYA-4617 / FGSC 8958</strain>
    </source>
</reference>
<dbReference type="GeneID" id="12987211"/>
<dbReference type="AlphaFoldDB" id="G4NHV7"/>
<accession>G4NHV7</accession>
<protein>
    <submittedName>
        <fullName evidence="1">Uncharacterized protein</fullName>
    </submittedName>
</protein>